<dbReference type="Gene3D" id="1.10.490.10">
    <property type="entry name" value="Globins"/>
    <property type="match status" value="1"/>
</dbReference>
<dbReference type="GO" id="GO:0020037">
    <property type="term" value="F:heme binding"/>
    <property type="evidence" value="ECO:0007669"/>
    <property type="project" value="InterPro"/>
</dbReference>
<dbReference type="CDD" id="cd14773">
    <property type="entry name" value="TrHb2_PhHbO-like_O"/>
    <property type="match status" value="1"/>
</dbReference>
<dbReference type="EMBL" id="JACHFJ010000006">
    <property type="protein sequence ID" value="MBB5373388.1"/>
    <property type="molecule type" value="Genomic_DNA"/>
</dbReference>
<dbReference type="GO" id="GO:0005344">
    <property type="term" value="F:oxygen carrier activity"/>
    <property type="evidence" value="ECO:0007669"/>
    <property type="project" value="InterPro"/>
</dbReference>
<reference evidence="6 7" key="1">
    <citation type="submission" date="2020-08" db="EMBL/GenBank/DDBJ databases">
        <title>Genomic Encyclopedia of Type Strains, Phase IV (KMG-IV): sequencing the most valuable type-strain genomes for metagenomic binning, comparative biology and taxonomic classification.</title>
        <authorList>
            <person name="Goeker M."/>
        </authorList>
    </citation>
    <scope>NUCLEOTIDE SEQUENCE [LARGE SCALE GENOMIC DNA]</scope>
    <source>
        <strain evidence="6 7">DSM 27026</strain>
    </source>
</reference>
<dbReference type="PANTHER" id="PTHR47366">
    <property type="entry name" value="TWO-ON-TWO HEMOGLOBIN-3"/>
    <property type="match status" value="1"/>
</dbReference>
<evidence type="ECO:0000256" key="3">
    <source>
        <dbReference type="ARBA" id="ARBA00022723"/>
    </source>
</evidence>
<evidence type="ECO:0000256" key="4">
    <source>
        <dbReference type="ARBA" id="ARBA00023004"/>
    </source>
</evidence>
<accession>A0A840VBW0</accession>
<dbReference type="PANTHER" id="PTHR47366:SF1">
    <property type="entry name" value="TWO-ON-TWO HEMOGLOBIN-3"/>
    <property type="match status" value="1"/>
</dbReference>
<dbReference type="Pfam" id="PF01152">
    <property type="entry name" value="Bac_globin"/>
    <property type="match status" value="1"/>
</dbReference>
<name>A0A840VBW0_9PROT</name>
<dbReference type="InterPro" id="IPR001486">
    <property type="entry name" value="Hemoglobin_trunc"/>
</dbReference>
<keyword evidence="7" id="KW-1185">Reference proteome</keyword>
<dbReference type="InterPro" id="IPR044203">
    <property type="entry name" value="GlbO/GLB3-like"/>
</dbReference>
<sequence>MSMTPYEAIGGEPVLRTLTKRFYALMDTLPEAKACRDIHPKDMTRSEEKLFEYLSGWLGGPPLFTDKYGHPMLRRRHLPAKIGTEEADGWLLCFRQAWNEVVTDKALGDALLPQVEALGRHMINV</sequence>
<dbReference type="GO" id="GO:0046872">
    <property type="term" value="F:metal ion binding"/>
    <property type="evidence" value="ECO:0007669"/>
    <property type="project" value="UniProtKB-KW"/>
</dbReference>
<dbReference type="Proteomes" id="UP000553706">
    <property type="component" value="Unassembled WGS sequence"/>
</dbReference>
<keyword evidence="4" id="KW-0408">Iron</keyword>
<dbReference type="AlphaFoldDB" id="A0A840VBW0"/>
<evidence type="ECO:0000256" key="2">
    <source>
        <dbReference type="ARBA" id="ARBA00022617"/>
    </source>
</evidence>
<proteinExistence type="inferred from homology"/>
<dbReference type="SUPFAM" id="SSF46458">
    <property type="entry name" value="Globin-like"/>
    <property type="match status" value="1"/>
</dbReference>
<keyword evidence="2" id="KW-0349">Heme</keyword>
<comment type="caution">
    <text evidence="6">The sequence shown here is derived from an EMBL/GenBank/DDBJ whole genome shotgun (WGS) entry which is preliminary data.</text>
</comment>
<dbReference type="InterPro" id="IPR009050">
    <property type="entry name" value="Globin-like_sf"/>
</dbReference>
<dbReference type="GO" id="GO:0019825">
    <property type="term" value="F:oxygen binding"/>
    <property type="evidence" value="ECO:0007669"/>
    <property type="project" value="InterPro"/>
</dbReference>
<dbReference type="InterPro" id="IPR012292">
    <property type="entry name" value="Globin/Proto"/>
</dbReference>
<gene>
    <name evidence="6" type="ORF">HNP71_001648</name>
</gene>
<evidence type="ECO:0000313" key="6">
    <source>
        <dbReference type="EMBL" id="MBB5373388.1"/>
    </source>
</evidence>
<organism evidence="6 7">
    <name type="scientific">Acidocella aromatica</name>
    <dbReference type="NCBI Taxonomy" id="1303579"/>
    <lineage>
        <taxon>Bacteria</taxon>
        <taxon>Pseudomonadati</taxon>
        <taxon>Pseudomonadota</taxon>
        <taxon>Alphaproteobacteria</taxon>
        <taxon>Acetobacterales</taxon>
        <taxon>Acidocellaceae</taxon>
        <taxon>Acidocella</taxon>
    </lineage>
</organism>
<evidence type="ECO:0000256" key="5">
    <source>
        <dbReference type="ARBA" id="ARBA00034496"/>
    </source>
</evidence>
<evidence type="ECO:0000256" key="1">
    <source>
        <dbReference type="ARBA" id="ARBA00022448"/>
    </source>
</evidence>
<dbReference type="RefSeq" id="WP_183266396.1">
    <property type="nucleotide sequence ID" value="NZ_JACHFJ010000006.1"/>
</dbReference>
<evidence type="ECO:0000313" key="7">
    <source>
        <dbReference type="Proteomes" id="UP000553706"/>
    </source>
</evidence>
<keyword evidence="3" id="KW-0479">Metal-binding</keyword>
<protein>
    <submittedName>
        <fullName evidence="6">Hemoglobin</fullName>
    </submittedName>
</protein>
<comment type="similarity">
    <text evidence="5">Belongs to the truncated hemoglobin family. Group II subfamily.</text>
</comment>
<keyword evidence="1" id="KW-0813">Transport</keyword>